<feature type="compositionally biased region" description="Basic residues" evidence="1">
    <location>
        <begin position="28"/>
        <end position="38"/>
    </location>
</feature>
<organism evidence="2">
    <name type="scientific">Mycolicibacterium mucogenicum DSM 44124</name>
    <dbReference type="NCBI Taxonomy" id="1226753"/>
    <lineage>
        <taxon>Bacteria</taxon>
        <taxon>Bacillati</taxon>
        <taxon>Actinomycetota</taxon>
        <taxon>Actinomycetes</taxon>
        <taxon>Mycobacteriales</taxon>
        <taxon>Mycobacteriaceae</taxon>
        <taxon>Mycolicibacterium</taxon>
    </lineage>
</organism>
<dbReference type="InterPro" id="IPR036689">
    <property type="entry name" value="ESAT-6-like_sf"/>
</dbReference>
<gene>
    <name evidence="2" type="ORF">C1S78_07240</name>
</gene>
<sequence length="138" mass="15041">MARRRCPGGRRSEPHVGAAQRGGGQVHEHRRRGRRAHRGIGPLMSEFSVNPAALAAVIDRMTAFDSDLEAHLAQAAGSVARLGSSWYGDAGEAERSAQAQWNEGAREMREALARLRQIAEGAHENYSSAASKNHQMWS</sequence>
<dbReference type="InterPro" id="IPR010310">
    <property type="entry name" value="T7SS_ESAT-6-like"/>
</dbReference>
<evidence type="ECO:0000256" key="1">
    <source>
        <dbReference type="SAM" id="MobiDB-lite"/>
    </source>
</evidence>
<feature type="region of interest" description="Disordered" evidence="1">
    <location>
        <begin position="1"/>
        <end position="39"/>
    </location>
</feature>
<dbReference type="SUPFAM" id="SSF140453">
    <property type="entry name" value="EsxAB dimer-like"/>
    <property type="match status" value="1"/>
</dbReference>
<protein>
    <submittedName>
        <fullName evidence="2">WXG100 family type VII secretion target</fullName>
    </submittedName>
</protein>
<dbReference type="Gene3D" id="1.10.287.1060">
    <property type="entry name" value="ESAT-6-like"/>
    <property type="match status" value="1"/>
</dbReference>
<accession>A0A8H2JB80</accession>
<dbReference type="EMBL" id="POTL01000001">
    <property type="protein sequence ID" value="TLH52175.1"/>
    <property type="molecule type" value="Genomic_DNA"/>
</dbReference>
<comment type="caution">
    <text evidence="2">The sequence shown here is derived from an EMBL/GenBank/DDBJ whole genome shotgun (WGS) entry which is preliminary data.</text>
</comment>
<dbReference type="AlphaFoldDB" id="A0A8H2JB80"/>
<reference evidence="2" key="1">
    <citation type="submission" date="2018-01" db="EMBL/GenBank/DDBJ databases">
        <title>Comparative genomics of Mycobacterium mucogenicum and Mycobacterium neoaurum clade members emphasizing tRNA and non-coding RNA.</title>
        <authorList>
            <person name="Behra P.R.K."/>
            <person name="Pettersson B.M.F."/>
            <person name="Das S."/>
            <person name="Dasgupta S."/>
            <person name="Kirsebom L.A."/>
        </authorList>
    </citation>
    <scope>NUCLEOTIDE SEQUENCE</scope>
    <source>
        <strain evidence="2">DSM 44124</strain>
    </source>
</reference>
<proteinExistence type="predicted"/>
<dbReference type="Pfam" id="PF06013">
    <property type="entry name" value="WXG100"/>
    <property type="match status" value="1"/>
</dbReference>
<name>A0A8H2JB80_MYCMU</name>
<evidence type="ECO:0000313" key="2">
    <source>
        <dbReference type="EMBL" id="TLH52175.1"/>
    </source>
</evidence>
<dbReference type="NCBIfam" id="TIGR03930">
    <property type="entry name" value="WXG100_ESAT6"/>
    <property type="match status" value="1"/>
</dbReference>